<dbReference type="Pfam" id="PF00560">
    <property type="entry name" value="LRR_1"/>
    <property type="match status" value="4"/>
</dbReference>
<keyword evidence="1" id="KW-0433">Leucine-rich repeat</keyword>
<dbReference type="OrthoDB" id="676979at2759"/>
<dbReference type="Proteomes" id="UP000193642">
    <property type="component" value="Unassembled WGS sequence"/>
</dbReference>
<dbReference type="EMBL" id="MCGO01000018">
    <property type="protein sequence ID" value="ORY46111.1"/>
    <property type="molecule type" value="Genomic_DNA"/>
</dbReference>
<dbReference type="InterPro" id="IPR001611">
    <property type="entry name" value="Leu-rich_rpt"/>
</dbReference>
<name>A0A1Y2CGD7_9FUNG</name>
<accession>A0A1Y2CGD7</accession>
<evidence type="ECO:0000256" key="1">
    <source>
        <dbReference type="ARBA" id="ARBA00022614"/>
    </source>
</evidence>
<dbReference type="PANTHER" id="PTHR48057:SF19">
    <property type="entry name" value="LEUCINE-RICH REPEAT-CONTAINING N-TERMINAL PLANT-TYPE DOMAIN-CONTAINING PROTEIN"/>
    <property type="match status" value="1"/>
</dbReference>
<proteinExistence type="predicted"/>
<evidence type="ECO:0000256" key="2">
    <source>
        <dbReference type="ARBA" id="ARBA00022737"/>
    </source>
</evidence>
<sequence>MDLKLGNNQFSGCVPDIFGKFANIKWLDLSNNNLSGTLDETPSLFTRMNLTTLLLDHNLFTGSIPESIRNLTSLFSLSLAHNQFTGPIPATLSSITFIKHIVLNNNLLCGPIPASLIHLTSLTTLRLQGNKLTGPLPPEFGGMMRLRLLDISHNPGIIGSLSTKFGRDPKKKDEVDTRALKELLLNGTGMDVAKNGNMLLDKYVAHKVQHNHMQVKRVCKTKEGGRCVECEEARVKNEERGNGENLVDLE</sequence>
<dbReference type="PANTHER" id="PTHR48057">
    <property type="entry name" value="LEUCINE-RICH REPEAT SERINE/THREONINE-PROTEIN KINASE 1"/>
    <property type="match status" value="1"/>
</dbReference>
<dbReference type="FunFam" id="3.80.10.10:FF:000041">
    <property type="entry name" value="LRR receptor-like serine/threonine-protein kinase ERECTA"/>
    <property type="match status" value="1"/>
</dbReference>
<gene>
    <name evidence="3" type="ORF">BCR33DRAFT_160692</name>
</gene>
<dbReference type="InterPro" id="IPR052595">
    <property type="entry name" value="LRRC69/RLP"/>
</dbReference>
<dbReference type="Gene3D" id="3.80.10.10">
    <property type="entry name" value="Ribonuclease Inhibitor"/>
    <property type="match status" value="1"/>
</dbReference>
<dbReference type="InterPro" id="IPR032675">
    <property type="entry name" value="LRR_dom_sf"/>
</dbReference>
<dbReference type="PRINTS" id="PR00019">
    <property type="entry name" value="LEURICHRPT"/>
</dbReference>
<protein>
    <submittedName>
        <fullName evidence="3">L domain-like protein</fullName>
    </submittedName>
</protein>
<dbReference type="SUPFAM" id="SSF52058">
    <property type="entry name" value="L domain-like"/>
    <property type="match status" value="1"/>
</dbReference>
<dbReference type="AlphaFoldDB" id="A0A1Y2CGD7"/>
<reference evidence="3 4" key="1">
    <citation type="submission" date="2016-07" db="EMBL/GenBank/DDBJ databases">
        <title>Pervasive Adenine N6-methylation of Active Genes in Fungi.</title>
        <authorList>
            <consortium name="DOE Joint Genome Institute"/>
            <person name="Mondo S.J."/>
            <person name="Dannebaum R.O."/>
            <person name="Kuo R.C."/>
            <person name="Labutti K."/>
            <person name="Haridas S."/>
            <person name="Kuo A."/>
            <person name="Salamov A."/>
            <person name="Ahrendt S.R."/>
            <person name="Lipzen A."/>
            <person name="Sullivan W."/>
            <person name="Andreopoulos W.B."/>
            <person name="Clum A."/>
            <person name="Lindquist E."/>
            <person name="Daum C."/>
            <person name="Ramamoorthy G.K."/>
            <person name="Gryganskyi A."/>
            <person name="Culley D."/>
            <person name="Magnuson J.K."/>
            <person name="James T.Y."/>
            <person name="O'Malley M.A."/>
            <person name="Stajich J.E."/>
            <person name="Spatafora J.W."/>
            <person name="Visel A."/>
            <person name="Grigoriev I.V."/>
        </authorList>
    </citation>
    <scope>NUCLEOTIDE SEQUENCE [LARGE SCALE GENOMIC DNA]</scope>
    <source>
        <strain evidence="3 4">JEL800</strain>
    </source>
</reference>
<organism evidence="3 4">
    <name type="scientific">Rhizoclosmatium globosum</name>
    <dbReference type="NCBI Taxonomy" id="329046"/>
    <lineage>
        <taxon>Eukaryota</taxon>
        <taxon>Fungi</taxon>
        <taxon>Fungi incertae sedis</taxon>
        <taxon>Chytridiomycota</taxon>
        <taxon>Chytridiomycota incertae sedis</taxon>
        <taxon>Chytridiomycetes</taxon>
        <taxon>Chytridiales</taxon>
        <taxon>Chytriomycetaceae</taxon>
        <taxon>Rhizoclosmatium</taxon>
    </lineage>
</organism>
<evidence type="ECO:0000313" key="4">
    <source>
        <dbReference type="Proteomes" id="UP000193642"/>
    </source>
</evidence>
<keyword evidence="4" id="KW-1185">Reference proteome</keyword>
<evidence type="ECO:0000313" key="3">
    <source>
        <dbReference type="EMBL" id="ORY46111.1"/>
    </source>
</evidence>
<keyword evidence="2" id="KW-0677">Repeat</keyword>
<comment type="caution">
    <text evidence="3">The sequence shown here is derived from an EMBL/GenBank/DDBJ whole genome shotgun (WGS) entry which is preliminary data.</text>
</comment>